<evidence type="ECO:0000256" key="2">
    <source>
        <dbReference type="ARBA" id="ARBA00022617"/>
    </source>
</evidence>
<dbReference type="GO" id="GO:0005506">
    <property type="term" value="F:iron ion binding"/>
    <property type="evidence" value="ECO:0007669"/>
    <property type="project" value="InterPro"/>
</dbReference>
<gene>
    <name evidence="8" type="ORF">SEMRO_1336_G264050.1</name>
</gene>
<name>A0A9N8EPF5_9STRA</name>
<evidence type="ECO:0000256" key="7">
    <source>
        <dbReference type="SAM" id="Phobius"/>
    </source>
</evidence>
<keyword evidence="3 5" id="KW-0479">Metal-binding</keyword>
<feature type="binding site" description="axial binding residue" evidence="5">
    <location>
        <position position="468"/>
    </location>
    <ligand>
        <name>heme</name>
        <dbReference type="ChEBI" id="CHEBI:30413"/>
    </ligand>
    <ligandPart>
        <name>Fe</name>
        <dbReference type="ChEBI" id="CHEBI:18248"/>
    </ligandPart>
</feature>
<evidence type="ECO:0000256" key="1">
    <source>
        <dbReference type="ARBA" id="ARBA00010617"/>
    </source>
</evidence>
<keyword evidence="6" id="KW-0503">Monooxygenase</keyword>
<keyword evidence="4 5" id="KW-0408">Iron</keyword>
<protein>
    <submittedName>
        <fullName evidence="8">Cholesterol 7-alpha-monooxygenase</fullName>
    </submittedName>
</protein>
<dbReference type="InterPro" id="IPR036396">
    <property type="entry name" value="Cyt_P450_sf"/>
</dbReference>
<keyword evidence="2 5" id="KW-0349">Heme</keyword>
<accession>A0A9N8EPF5</accession>
<keyword evidence="9" id="KW-1185">Reference proteome</keyword>
<keyword evidence="6" id="KW-0560">Oxidoreductase</keyword>
<comment type="similarity">
    <text evidence="1 6">Belongs to the cytochrome P450 family.</text>
</comment>
<dbReference type="PANTHER" id="PTHR24304">
    <property type="entry name" value="CYTOCHROME P450 FAMILY 7"/>
    <property type="match status" value="1"/>
</dbReference>
<organism evidence="8 9">
    <name type="scientific">Seminavis robusta</name>
    <dbReference type="NCBI Taxonomy" id="568900"/>
    <lineage>
        <taxon>Eukaryota</taxon>
        <taxon>Sar</taxon>
        <taxon>Stramenopiles</taxon>
        <taxon>Ochrophyta</taxon>
        <taxon>Bacillariophyta</taxon>
        <taxon>Bacillariophyceae</taxon>
        <taxon>Bacillariophycidae</taxon>
        <taxon>Naviculales</taxon>
        <taxon>Naviculaceae</taxon>
        <taxon>Seminavis</taxon>
    </lineage>
</organism>
<feature type="transmembrane region" description="Helical" evidence="7">
    <location>
        <begin position="32"/>
        <end position="51"/>
    </location>
</feature>
<dbReference type="GO" id="GO:0016705">
    <property type="term" value="F:oxidoreductase activity, acting on paired donors, with incorporation or reduction of molecular oxygen"/>
    <property type="evidence" value="ECO:0007669"/>
    <property type="project" value="InterPro"/>
</dbReference>
<dbReference type="AlphaFoldDB" id="A0A9N8EPF5"/>
<proteinExistence type="inferred from homology"/>
<dbReference type="EMBL" id="CAICTM010001334">
    <property type="protein sequence ID" value="CAB9522749.1"/>
    <property type="molecule type" value="Genomic_DNA"/>
</dbReference>
<evidence type="ECO:0000256" key="3">
    <source>
        <dbReference type="ARBA" id="ARBA00022723"/>
    </source>
</evidence>
<reference evidence="8" key="1">
    <citation type="submission" date="2020-06" db="EMBL/GenBank/DDBJ databases">
        <authorList>
            <consortium name="Plant Systems Biology data submission"/>
        </authorList>
    </citation>
    <scope>NUCLEOTIDE SEQUENCE</scope>
    <source>
        <strain evidence="8">D6</strain>
    </source>
</reference>
<dbReference type="PANTHER" id="PTHR24304:SF4">
    <property type="entry name" value="CYTOCHROME P450"/>
    <property type="match status" value="1"/>
</dbReference>
<dbReference type="GO" id="GO:0042632">
    <property type="term" value="P:cholesterol homeostasis"/>
    <property type="evidence" value="ECO:0007669"/>
    <property type="project" value="TreeGrafter"/>
</dbReference>
<dbReference type="InterPro" id="IPR002403">
    <property type="entry name" value="Cyt_P450_E_grp-IV"/>
</dbReference>
<evidence type="ECO:0000313" key="8">
    <source>
        <dbReference type="EMBL" id="CAB9522749.1"/>
    </source>
</evidence>
<dbReference type="PROSITE" id="PS00086">
    <property type="entry name" value="CYTOCHROME_P450"/>
    <property type="match status" value="1"/>
</dbReference>
<dbReference type="Gene3D" id="1.10.630.10">
    <property type="entry name" value="Cytochrome P450"/>
    <property type="match status" value="1"/>
</dbReference>
<dbReference type="InterPro" id="IPR050529">
    <property type="entry name" value="CYP450_sterol_14alpha_dmase"/>
</dbReference>
<comment type="caution">
    <text evidence="8">The sequence shown here is derived from an EMBL/GenBank/DDBJ whole genome shotgun (WGS) entry which is preliminary data.</text>
</comment>
<dbReference type="OrthoDB" id="1470350at2759"/>
<dbReference type="Pfam" id="PF00067">
    <property type="entry name" value="p450"/>
    <property type="match status" value="1"/>
</dbReference>
<dbReference type="Proteomes" id="UP001153069">
    <property type="component" value="Unassembled WGS sequence"/>
</dbReference>
<evidence type="ECO:0000256" key="6">
    <source>
        <dbReference type="RuleBase" id="RU000461"/>
    </source>
</evidence>
<dbReference type="GO" id="GO:0008395">
    <property type="term" value="F:steroid hydroxylase activity"/>
    <property type="evidence" value="ECO:0007669"/>
    <property type="project" value="TreeGrafter"/>
</dbReference>
<dbReference type="SUPFAM" id="SSF48264">
    <property type="entry name" value="Cytochrome P450"/>
    <property type="match status" value="1"/>
</dbReference>
<keyword evidence="7" id="KW-1133">Transmembrane helix</keyword>
<dbReference type="InterPro" id="IPR017972">
    <property type="entry name" value="Cyt_P450_CS"/>
</dbReference>
<evidence type="ECO:0000313" key="9">
    <source>
        <dbReference type="Proteomes" id="UP001153069"/>
    </source>
</evidence>
<evidence type="ECO:0000256" key="5">
    <source>
        <dbReference type="PIRSR" id="PIRSR602403-1"/>
    </source>
</evidence>
<keyword evidence="7" id="KW-0472">Membrane</keyword>
<keyword evidence="7" id="KW-0812">Transmembrane</keyword>
<sequence length="534" mass="62160">MDLLQSILNDWDSHNFLQHGLKDWESLAHDAVVLKVTALIISTVVFAYLFYGKKHNKDNKSAPKAPWVFWSWVIPFLPMVQMGMDHRKYFKEWQQKYGKAYRFRLGPHMMPTTCIHDNSFSAMTGRYPDIYKMYDAVKDSGLTIFLRRTDKMTGKAVMEELGTILHSKVVSLWQDQNYLEVYCTRLVNEFSRFLSNDAFFTCSDNCEWKTAHVNDMMHRMMFIATTRGILGNYDQRLESDEMYSMWWNFDSMVPLLAIAGQFEFLFRSTRKGQDEFARYLRSLPVEDQTDFFKALTAGLPMTTSTDLLFLFNHVSHANTGPAIFWIMFRLLRDKKEREEVLAELHDILGEEQGWSPSSSDAPEINYSVVKKLKQLKSYIKDVLRLYSGAWLLRRVMEDQTVTLENGEQIFLPKGENIVCVNPHFDEAMFPEPHRAKTSRFLPNARIKDAQGKDVKLPTMTFGHGTHKCPGENGAYVVLATTVAFMFSRYELELINPSTEVEPQPDYTRVAFGTMPLDMTFHDHESLQFRFRSKY</sequence>
<dbReference type="PRINTS" id="PR00465">
    <property type="entry name" value="EP450IV"/>
</dbReference>
<evidence type="ECO:0000256" key="4">
    <source>
        <dbReference type="ARBA" id="ARBA00023004"/>
    </source>
</evidence>
<dbReference type="InterPro" id="IPR001128">
    <property type="entry name" value="Cyt_P450"/>
</dbReference>
<comment type="cofactor">
    <cofactor evidence="5">
        <name>heme</name>
        <dbReference type="ChEBI" id="CHEBI:30413"/>
    </cofactor>
</comment>
<dbReference type="GO" id="GO:0020037">
    <property type="term" value="F:heme binding"/>
    <property type="evidence" value="ECO:0007669"/>
    <property type="project" value="InterPro"/>
</dbReference>